<dbReference type="AlphaFoldDB" id="A0A2G8K482"/>
<dbReference type="EMBL" id="MRZV01000901">
    <property type="protein sequence ID" value="PIK42814.1"/>
    <property type="molecule type" value="Genomic_DNA"/>
</dbReference>
<keyword evidence="2" id="KW-1185">Reference proteome</keyword>
<dbReference type="PANTHER" id="PTHR14387:SF0">
    <property type="entry name" value="DUF2428 DOMAIN-CONTAINING PROTEIN"/>
    <property type="match status" value="1"/>
</dbReference>
<protein>
    <submittedName>
        <fullName evidence="1">Putative thyroid adenoma-associated protein</fullName>
    </submittedName>
</protein>
<dbReference type="GO" id="GO:0030488">
    <property type="term" value="P:tRNA methylation"/>
    <property type="evidence" value="ECO:0007669"/>
    <property type="project" value="TreeGrafter"/>
</dbReference>
<sequence>MAANPLPVASQGIDQLALRSGEPPIHQDSTKEISCVYHQANACSDNDECETKMAKTRESSIDSSLTVEVINRIKSLTQLSASEKSLSRSIKPLDLKTAKLEADALLKCFQKISTDVNKNTKTILDEIEVGKVLDLCFTFAPAPGILNKLSKIWKLVEVIHHQIDISIPDACDRFAEYFGFNELRSGNDHAGSKYDGVKYDDVNLVSVANLLEVRCVVPQVLESHAKFFLNDLLAFRLKCASEGIVRDDGFATVKLLLQICQLQPEAVRLWWTKGQENGLEFGLDDILMGLIRMMSEKSFPPETSHISSLALVNLLKTVSLNDTLPKNIEIILQYLLKGSSSTSDDNSLLIGGQAVAITSLTDLSQSELISAWYETCLLLANNPEWELAESLWSKMESVMQIMWCVVSTPIAGLQEQLMKAFQSFIKLLYLETKKENQAAAQLYRQLTQKVLAAPFHIKTRYIILSSIIQSFGSSAVISAHPVIPEELVRCMHTNHLRAVSEQVYKNCMEDLRDKGNEEQAGDNAVLEEWKRLWGRVILDGLCNHDSLARSHICDYFMPHTLKALPGCVELLLASLNSLEGISEARKLHAKIMILKQAKMKGVLTETSMFQKAESHNMSVVCVSFPLCLEETKTQMPS</sequence>
<name>A0A2G8K482_STIJA</name>
<dbReference type="STRING" id="307972.A0A2G8K482"/>
<dbReference type="PANTHER" id="PTHR14387">
    <property type="entry name" value="THADA/DEATH RECEPTOR INTERACTING PROTEIN"/>
    <property type="match status" value="1"/>
</dbReference>
<reference evidence="1 2" key="1">
    <citation type="journal article" date="2017" name="PLoS Biol.">
        <title>The sea cucumber genome provides insights into morphological evolution and visceral regeneration.</title>
        <authorList>
            <person name="Zhang X."/>
            <person name="Sun L."/>
            <person name="Yuan J."/>
            <person name="Sun Y."/>
            <person name="Gao Y."/>
            <person name="Zhang L."/>
            <person name="Li S."/>
            <person name="Dai H."/>
            <person name="Hamel J.F."/>
            <person name="Liu C."/>
            <person name="Yu Y."/>
            <person name="Liu S."/>
            <person name="Lin W."/>
            <person name="Guo K."/>
            <person name="Jin S."/>
            <person name="Xu P."/>
            <person name="Storey K.B."/>
            <person name="Huan P."/>
            <person name="Zhang T."/>
            <person name="Zhou Y."/>
            <person name="Zhang J."/>
            <person name="Lin C."/>
            <person name="Li X."/>
            <person name="Xing L."/>
            <person name="Huo D."/>
            <person name="Sun M."/>
            <person name="Wang L."/>
            <person name="Mercier A."/>
            <person name="Li F."/>
            <person name="Yang H."/>
            <person name="Xiang J."/>
        </authorList>
    </citation>
    <scope>NUCLEOTIDE SEQUENCE [LARGE SCALE GENOMIC DNA]</scope>
    <source>
        <strain evidence="1">Shaxun</strain>
        <tissue evidence="1">Muscle</tissue>
    </source>
</reference>
<dbReference type="OrthoDB" id="73997at2759"/>
<dbReference type="InterPro" id="IPR051954">
    <property type="entry name" value="tRNA_methyltransferase_THADA"/>
</dbReference>
<gene>
    <name evidence="1" type="ORF">BSL78_20327</name>
</gene>
<evidence type="ECO:0000313" key="1">
    <source>
        <dbReference type="EMBL" id="PIK42814.1"/>
    </source>
</evidence>
<dbReference type="Proteomes" id="UP000230750">
    <property type="component" value="Unassembled WGS sequence"/>
</dbReference>
<organism evidence="1 2">
    <name type="scientific">Stichopus japonicus</name>
    <name type="common">Sea cucumber</name>
    <dbReference type="NCBI Taxonomy" id="307972"/>
    <lineage>
        <taxon>Eukaryota</taxon>
        <taxon>Metazoa</taxon>
        <taxon>Echinodermata</taxon>
        <taxon>Eleutherozoa</taxon>
        <taxon>Echinozoa</taxon>
        <taxon>Holothuroidea</taxon>
        <taxon>Aspidochirotacea</taxon>
        <taxon>Aspidochirotida</taxon>
        <taxon>Stichopodidae</taxon>
        <taxon>Apostichopus</taxon>
    </lineage>
</organism>
<accession>A0A2G8K482</accession>
<evidence type="ECO:0000313" key="2">
    <source>
        <dbReference type="Proteomes" id="UP000230750"/>
    </source>
</evidence>
<comment type="caution">
    <text evidence="1">The sequence shown here is derived from an EMBL/GenBank/DDBJ whole genome shotgun (WGS) entry which is preliminary data.</text>
</comment>
<proteinExistence type="predicted"/>
<dbReference type="GO" id="GO:0005829">
    <property type="term" value="C:cytosol"/>
    <property type="evidence" value="ECO:0007669"/>
    <property type="project" value="TreeGrafter"/>
</dbReference>